<accession>A0A0D0LTE2</accession>
<dbReference type="AlphaFoldDB" id="A0A0D0LTE2"/>
<proteinExistence type="predicted"/>
<dbReference type="OrthoDB" id="8534992at2"/>
<feature type="transmembrane region" description="Helical" evidence="2">
    <location>
        <begin position="28"/>
        <end position="53"/>
    </location>
</feature>
<dbReference type="RefSeq" id="WP_042581860.1">
    <property type="nucleotide sequence ID" value="NZ_JXQQ01000084.1"/>
</dbReference>
<feature type="domain" description="DUF2134" evidence="3">
    <location>
        <begin position="70"/>
        <end position="162"/>
    </location>
</feature>
<gene>
    <name evidence="4" type="ORF">RT97_26570</name>
</gene>
<protein>
    <recommendedName>
        <fullName evidence="3">DUF2134 domain-containing protein</fullName>
    </recommendedName>
</protein>
<feature type="region of interest" description="Disordered" evidence="1">
    <location>
        <begin position="1"/>
        <end position="22"/>
    </location>
</feature>
<evidence type="ECO:0000256" key="2">
    <source>
        <dbReference type="SAM" id="Phobius"/>
    </source>
</evidence>
<name>A0A0D0LTE2_VARPD</name>
<comment type="caution">
    <text evidence="4">The sequence shown here is derived from an EMBL/GenBank/DDBJ whole genome shotgun (WGS) entry which is preliminary data.</text>
</comment>
<keyword evidence="2" id="KW-0812">Transmembrane</keyword>
<keyword evidence="2" id="KW-1133">Transmembrane helix</keyword>
<sequence length="700" mass="72054">MATALRNSLRRAARQAPGPRGARARGSIIINTAIALSLVVITLLGTQIGYLMLMKRELQKTADLAALSGAQSLLPLSCVDATTAAVANAAQNMPPMLPPLAAANVECGNWDPQTREAPQHFGAPNTGQFFNAVRVRLSRTPALLLPNLSGGQPYTITVQALAAQRQPLASLNIRSTLLSVDTKQSALLNAVFGGLLGGSLSLQAAGWQGLLNTNIQLLSFLDQLKLDLNISAANYDQVLNTDVNAGVLLQSMITVMERGGSTAAFTVQALRDLLVSVQASPFTLKLSDLLGIASGTDAAGLSTELQLFQIVQGMIQVANGKNGLAATVPITLPGIAGVTTKLQVIEPPQISAVGNPALINASLGVNDPNKIYVRTAQVRLLMSVNLSGVTNVLSDVGSAALGALSPIVNFLDSVVSLNLGTIVTDLVGLVGCGGLLPACQPQKVIYTAALPAPIDIGISSGNGSALVTGHACNAADSKSLNVRADTSVARLSVGKVTNMFSSSLPPTAEPVGIVEIGYREAKYDSCLLLSLLCSGKKWKNPSGTYVVDMNSAKKTVISGLGLVINSDVGGSANGTALTYLAPAPANLPEIDAAPYDGTVPDPSFKKISATSLVQSLGSTLGGIQLQPYSSDASGVLGGVLNGALNLISNLLNTLQTVIKNALGPLLDPTVNALLDLLGIDLAQAEVGARLSCHRGAELVY</sequence>
<reference evidence="4 5" key="1">
    <citation type="submission" date="2014-12" db="EMBL/GenBank/DDBJ databases">
        <title>16Stimator: statistical estimation of ribosomal gene copy numbers from draft genome assemblies.</title>
        <authorList>
            <person name="Perisin M.A."/>
            <person name="Vetter M."/>
            <person name="Gilbert J.A."/>
            <person name="Bergelson J."/>
        </authorList>
    </citation>
    <scope>NUCLEOTIDE SEQUENCE [LARGE SCALE GENOMIC DNA]</scope>
    <source>
        <strain evidence="4 5">MEDvA23</strain>
    </source>
</reference>
<dbReference type="Pfam" id="PF09977">
    <property type="entry name" value="Tad_C"/>
    <property type="match status" value="1"/>
</dbReference>
<evidence type="ECO:0000313" key="5">
    <source>
        <dbReference type="Proteomes" id="UP000032067"/>
    </source>
</evidence>
<organism evidence="4 5">
    <name type="scientific">Variovorax paradoxus</name>
    <dbReference type="NCBI Taxonomy" id="34073"/>
    <lineage>
        <taxon>Bacteria</taxon>
        <taxon>Pseudomonadati</taxon>
        <taxon>Pseudomonadota</taxon>
        <taxon>Betaproteobacteria</taxon>
        <taxon>Burkholderiales</taxon>
        <taxon>Comamonadaceae</taxon>
        <taxon>Variovorax</taxon>
    </lineage>
</organism>
<evidence type="ECO:0000259" key="3">
    <source>
        <dbReference type="Pfam" id="PF09977"/>
    </source>
</evidence>
<dbReference type="InterPro" id="IPR018705">
    <property type="entry name" value="DUF2134_membrane"/>
</dbReference>
<dbReference type="Proteomes" id="UP000032067">
    <property type="component" value="Unassembled WGS sequence"/>
</dbReference>
<dbReference type="EMBL" id="JXQQ01000084">
    <property type="protein sequence ID" value="KIQ21854.1"/>
    <property type="molecule type" value="Genomic_DNA"/>
</dbReference>
<evidence type="ECO:0000256" key="1">
    <source>
        <dbReference type="SAM" id="MobiDB-lite"/>
    </source>
</evidence>
<keyword evidence="2" id="KW-0472">Membrane</keyword>
<evidence type="ECO:0000313" key="4">
    <source>
        <dbReference type="EMBL" id="KIQ21854.1"/>
    </source>
</evidence>